<dbReference type="OrthoDB" id="2965516at2"/>
<gene>
    <name evidence="2" type="ORF">HAL01_12420</name>
</gene>
<accession>A0A511X1F6</accession>
<feature type="domain" description="Bacterial Ig-like" evidence="1">
    <location>
        <begin position="194"/>
        <end position="291"/>
    </location>
</feature>
<dbReference type="EMBL" id="BJYE01000013">
    <property type="protein sequence ID" value="GEN56778.1"/>
    <property type="molecule type" value="Genomic_DNA"/>
</dbReference>
<dbReference type="Pfam" id="PF20251">
    <property type="entry name" value="Big_14"/>
    <property type="match status" value="1"/>
</dbReference>
<reference evidence="2 3" key="1">
    <citation type="submission" date="2019-07" db="EMBL/GenBank/DDBJ databases">
        <title>Whole genome shotgun sequence of Halolactibacillus alkaliphilus NBRC 103919.</title>
        <authorList>
            <person name="Hosoyama A."/>
            <person name="Uohara A."/>
            <person name="Ohji S."/>
            <person name="Ichikawa N."/>
        </authorList>
    </citation>
    <scope>NUCLEOTIDE SEQUENCE [LARGE SCALE GENOMIC DNA]</scope>
    <source>
        <strain evidence="2 3">NBRC 103919</strain>
    </source>
</reference>
<dbReference type="AlphaFoldDB" id="A0A511X1F6"/>
<dbReference type="InterPro" id="IPR046878">
    <property type="entry name" value="Big_14"/>
</dbReference>
<name>A0A511X1F6_9BACI</name>
<keyword evidence="3" id="KW-1185">Reference proteome</keyword>
<organism evidence="2 3">
    <name type="scientific">Halolactibacillus alkaliphilus</name>
    <dbReference type="NCBI Taxonomy" id="442899"/>
    <lineage>
        <taxon>Bacteria</taxon>
        <taxon>Bacillati</taxon>
        <taxon>Bacillota</taxon>
        <taxon>Bacilli</taxon>
        <taxon>Bacillales</taxon>
        <taxon>Bacillaceae</taxon>
        <taxon>Halolactibacillus</taxon>
    </lineage>
</organism>
<dbReference type="RefSeq" id="WP_089801625.1">
    <property type="nucleotide sequence ID" value="NZ_BJYE01000013.1"/>
</dbReference>
<protein>
    <recommendedName>
        <fullName evidence="1">Bacterial Ig-like domain-containing protein</fullName>
    </recommendedName>
</protein>
<dbReference type="STRING" id="442899.SAMN05720591_11363"/>
<evidence type="ECO:0000313" key="3">
    <source>
        <dbReference type="Proteomes" id="UP000321400"/>
    </source>
</evidence>
<proteinExistence type="predicted"/>
<evidence type="ECO:0000313" key="2">
    <source>
        <dbReference type="EMBL" id="GEN56778.1"/>
    </source>
</evidence>
<dbReference type="PROSITE" id="PS51257">
    <property type="entry name" value="PROKAR_LIPOPROTEIN"/>
    <property type="match status" value="1"/>
</dbReference>
<dbReference type="Proteomes" id="UP000321400">
    <property type="component" value="Unassembled WGS sequence"/>
</dbReference>
<comment type="caution">
    <text evidence="2">The sequence shown here is derived from an EMBL/GenBank/DDBJ whole genome shotgun (WGS) entry which is preliminary data.</text>
</comment>
<evidence type="ECO:0000259" key="1">
    <source>
        <dbReference type="Pfam" id="PF20251"/>
    </source>
</evidence>
<sequence>MFNNRKGVKLVVLSLCIILLGCTNDQLGEVNEADLFSRIEQGQAIDDGYLPYLNLSQQPTELGKLLGEAALTGEWFLHDGLGQVGYSIISGYQAPGSQVGVSLFSQSGQVTKTTPLVLSVVPLIVRNGDVRQGNPVIEVSFDQLMIEQETELTTLTLPEDEGVYLLKLESLNNDAVVTDRLLSVFYTVQPKLAMSLNVVNQTSDEAVWEMRNEGQVALTFGVAYRIEKYVDGHWRDVPLDLAFIEIAIELAGGESYKNGFSLSGLTKGEYRLIKTVHAGHDYSSHTLQAPFTIQ</sequence>